<keyword evidence="3" id="KW-0808">Transferase</keyword>
<reference evidence="6 7" key="1">
    <citation type="submission" date="2021-06" db="EMBL/GenBank/DDBJ databases">
        <authorList>
            <person name="Lee D.H."/>
        </authorList>
    </citation>
    <scope>NUCLEOTIDE SEQUENCE [LARGE SCALE GENOMIC DNA]</scope>
    <source>
        <strain evidence="6 7">MMS21-HV4-11</strain>
    </source>
</reference>
<keyword evidence="7" id="KW-1185">Reference proteome</keyword>
<gene>
    <name evidence="6" type="ORF">KQ910_07785</name>
</gene>
<dbReference type="PANTHER" id="PTHR43667">
    <property type="entry name" value="CYCLOPROPANE-FATTY-ACYL-PHOSPHOLIPID SYNTHASE"/>
    <property type="match status" value="1"/>
</dbReference>
<dbReference type="Proteomes" id="UP000727907">
    <property type="component" value="Unassembled WGS sequence"/>
</dbReference>
<evidence type="ECO:0000313" key="6">
    <source>
        <dbReference type="EMBL" id="MBU8873660.1"/>
    </source>
</evidence>
<keyword evidence="4" id="KW-0949">S-adenosyl-L-methionine</keyword>
<protein>
    <submittedName>
        <fullName evidence="6">Cyclopropane-fatty-acyl-phospholipid synthase family protein</fullName>
    </submittedName>
</protein>
<organism evidence="6 7">
    <name type="scientific">Reyranella humidisoli</name>
    <dbReference type="NCBI Taxonomy" id="2849149"/>
    <lineage>
        <taxon>Bacteria</taxon>
        <taxon>Pseudomonadati</taxon>
        <taxon>Pseudomonadota</taxon>
        <taxon>Alphaproteobacteria</taxon>
        <taxon>Hyphomicrobiales</taxon>
        <taxon>Reyranellaceae</taxon>
        <taxon>Reyranella</taxon>
    </lineage>
</organism>
<dbReference type="Pfam" id="PF02353">
    <property type="entry name" value="CMAS"/>
    <property type="match status" value="1"/>
</dbReference>
<evidence type="ECO:0000313" key="7">
    <source>
        <dbReference type="Proteomes" id="UP000727907"/>
    </source>
</evidence>
<evidence type="ECO:0000256" key="1">
    <source>
        <dbReference type="ARBA" id="ARBA00010815"/>
    </source>
</evidence>
<keyword evidence="2" id="KW-0489">Methyltransferase</keyword>
<sequence length="296" mass="33328">MSEQITATGASPEAIRAHYDVGNDFYRLWLDETMTYSSAMWRDESDNAPLADAQRRKIDWHLRNAGADRSASLLDIGCGWGGMLRAAVANRAPGAPPLARGVGLTLSDAQAELARAAIRDAGAPPVEIRVESWAGHQPAEPYGSIISVGAFEHFTKPKDDSTTKTAIYRHFFTRCRDMLAPDARMTLQTIAYGDPDDKVPMGPLVEDIFPDSELPRLPEILAAANGLFEVERFRNDRNDYGRTCEIWAANLKARRAEAIEMVGKDQTRRYERYLKFSAWGFFSHRIHLLRFRLKRR</sequence>
<dbReference type="PANTHER" id="PTHR43667:SF1">
    <property type="entry name" value="CYCLOPROPANE-FATTY-ACYL-PHOSPHOLIPID SYNTHASE"/>
    <property type="match status" value="1"/>
</dbReference>
<evidence type="ECO:0000256" key="4">
    <source>
        <dbReference type="ARBA" id="ARBA00022691"/>
    </source>
</evidence>
<evidence type="ECO:0000256" key="2">
    <source>
        <dbReference type="ARBA" id="ARBA00022603"/>
    </source>
</evidence>
<keyword evidence="5" id="KW-0443">Lipid metabolism</keyword>
<dbReference type="InterPro" id="IPR050723">
    <property type="entry name" value="CFA/CMAS"/>
</dbReference>
<proteinExistence type="inferred from homology"/>
<name>A0ABS6IKA2_9HYPH</name>
<comment type="caution">
    <text evidence="6">The sequence shown here is derived from an EMBL/GenBank/DDBJ whole genome shotgun (WGS) entry which is preliminary data.</text>
</comment>
<dbReference type="CDD" id="cd02440">
    <property type="entry name" value="AdoMet_MTases"/>
    <property type="match status" value="1"/>
</dbReference>
<comment type="similarity">
    <text evidence="1">Belongs to the CFA/CMAS family.</text>
</comment>
<evidence type="ECO:0000256" key="3">
    <source>
        <dbReference type="ARBA" id="ARBA00022679"/>
    </source>
</evidence>
<accession>A0ABS6IKA2</accession>
<dbReference type="RefSeq" id="WP_216958009.1">
    <property type="nucleotide sequence ID" value="NZ_JAHOPB010000001.1"/>
</dbReference>
<dbReference type="PIRSF" id="PIRSF003085">
    <property type="entry name" value="CMAS"/>
    <property type="match status" value="1"/>
</dbReference>
<dbReference type="InterPro" id="IPR003333">
    <property type="entry name" value="CMAS"/>
</dbReference>
<dbReference type="EMBL" id="JAHOPB010000001">
    <property type="protein sequence ID" value="MBU8873660.1"/>
    <property type="molecule type" value="Genomic_DNA"/>
</dbReference>
<evidence type="ECO:0000256" key="5">
    <source>
        <dbReference type="ARBA" id="ARBA00023098"/>
    </source>
</evidence>